<dbReference type="EMBL" id="WIUZ02000015">
    <property type="protein sequence ID" value="KAF9780885.1"/>
    <property type="molecule type" value="Genomic_DNA"/>
</dbReference>
<dbReference type="SUPFAM" id="SSF52047">
    <property type="entry name" value="RNI-like"/>
    <property type="match status" value="1"/>
</dbReference>
<dbReference type="AlphaFoldDB" id="A0A9P6H725"/>
<dbReference type="Gene3D" id="3.80.10.10">
    <property type="entry name" value="Ribonuclease Inhibitor"/>
    <property type="match status" value="1"/>
</dbReference>
<sequence length="367" mass="41179">MLPTLPPEILDLIVDHLRDEPIALKSCCLVSKSWVSRARRHLFARIEFIPVQRPVQLWTSLFPDPFDSPGHHTRSVMFSYLVSIMAASAGGPTWVHHFCNVEELQVTNVLSIHSIPVSFFQLHGISPTLKSLRLYNTSARLSEVFNLICSFPLLEDLRLQLLTAWGDADGWEIPATSPKLTGSLYLADPIPSIVRGLLDLPNGLHFAEITALRPFGDAEPLVELISRCSATLEYLHISYNPSAHRPLNLSKTTRLGELKFECTGLTVEWITATLRSAQYTTLRKITIVVSDRSMVIDPVEEAIRREWQDLDHLLDQLWTSRSVCPEITYKERRVANGLGELVLSLLPKLAGKGAVAGVGVYTRRSEW</sequence>
<dbReference type="Proteomes" id="UP000736335">
    <property type="component" value="Unassembled WGS sequence"/>
</dbReference>
<gene>
    <name evidence="1" type="ORF">BJ322DRAFT_287934</name>
</gene>
<evidence type="ECO:0008006" key="3">
    <source>
        <dbReference type="Google" id="ProtNLM"/>
    </source>
</evidence>
<proteinExistence type="predicted"/>
<organism evidence="1 2">
    <name type="scientific">Thelephora terrestris</name>
    <dbReference type="NCBI Taxonomy" id="56493"/>
    <lineage>
        <taxon>Eukaryota</taxon>
        <taxon>Fungi</taxon>
        <taxon>Dikarya</taxon>
        <taxon>Basidiomycota</taxon>
        <taxon>Agaricomycotina</taxon>
        <taxon>Agaricomycetes</taxon>
        <taxon>Thelephorales</taxon>
        <taxon>Thelephoraceae</taxon>
        <taxon>Thelephora</taxon>
    </lineage>
</organism>
<dbReference type="InterPro" id="IPR036047">
    <property type="entry name" value="F-box-like_dom_sf"/>
</dbReference>
<protein>
    <recommendedName>
        <fullName evidence="3">F-box domain-containing protein</fullName>
    </recommendedName>
</protein>
<reference evidence="1" key="2">
    <citation type="submission" date="2020-11" db="EMBL/GenBank/DDBJ databases">
        <authorList>
            <consortium name="DOE Joint Genome Institute"/>
            <person name="Kuo A."/>
            <person name="Miyauchi S."/>
            <person name="Kiss E."/>
            <person name="Drula E."/>
            <person name="Kohler A."/>
            <person name="Sanchez-Garcia M."/>
            <person name="Andreopoulos B."/>
            <person name="Barry K.W."/>
            <person name="Bonito G."/>
            <person name="Buee M."/>
            <person name="Carver A."/>
            <person name="Chen C."/>
            <person name="Cichocki N."/>
            <person name="Clum A."/>
            <person name="Culley D."/>
            <person name="Crous P.W."/>
            <person name="Fauchery L."/>
            <person name="Girlanda M."/>
            <person name="Hayes R."/>
            <person name="Keri Z."/>
            <person name="Labutti K."/>
            <person name="Lipzen A."/>
            <person name="Lombard V."/>
            <person name="Magnuson J."/>
            <person name="Maillard F."/>
            <person name="Morin E."/>
            <person name="Murat C."/>
            <person name="Nolan M."/>
            <person name="Ohm R."/>
            <person name="Pangilinan J."/>
            <person name="Pereira M."/>
            <person name="Perotto S."/>
            <person name="Peter M."/>
            <person name="Riley R."/>
            <person name="Sitrit Y."/>
            <person name="Stielow B."/>
            <person name="Szollosi G."/>
            <person name="Zifcakova L."/>
            <person name="Stursova M."/>
            <person name="Spatafora J.W."/>
            <person name="Tedersoo L."/>
            <person name="Vaario L.-M."/>
            <person name="Yamada A."/>
            <person name="Yan M."/>
            <person name="Wang P."/>
            <person name="Xu J."/>
            <person name="Bruns T."/>
            <person name="Baldrian P."/>
            <person name="Vilgalys R."/>
            <person name="Henrissat B."/>
            <person name="Grigoriev I.V."/>
            <person name="Hibbett D."/>
            <person name="Nagy L.G."/>
            <person name="Martin F.M."/>
        </authorList>
    </citation>
    <scope>NUCLEOTIDE SEQUENCE</scope>
    <source>
        <strain evidence="1">UH-Tt-Lm1</strain>
    </source>
</reference>
<keyword evidence="2" id="KW-1185">Reference proteome</keyword>
<accession>A0A9P6H725</accession>
<dbReference type="InterPro" id="IPR032675">
    <property type="entry name" value="LRR_dom_sf"/>
</dbReference>
<reference evidence="1" key="1">
    <citation type="journal article" date="2020" name="Nat. Commun.">
        <title>Large-scale genome sequencing of mycorrhizal fungi provides insights into the early evolution of symbiotic traits.</title>
        <authorList>
            <person name="Miyauchi S."/>
            <person name="Kiss E."/>
            <person name="Kuo A."/>
            <person name="Drula E."/>
            <person name="Kohler A."/>
            <person name="Sanchez-Garcia M."/>
            <person name="Morin E."/>
            <person name="Andreopoulos B."/>
            <person name="Barry K.W."/>
            <person name="Bonito G."/>
            <person name="Buee M."/>
            <person name="Carver A."/>
            <person name="Chen C."/>
            <person name="Cichocki N."/>
            <person name="Clum A."/>
            <person name="Culley D."/>
            <person name="Crous P.W."/>
            <person name="Fauchery L."/>
            <person name="Girlanda M."/>
            <person name="Hayes R.D."/>
            <person name="Keri Z."/>
            <person name="LaButti K."/>
            <person name="Lipzen A."/>
            <person name="Lombard V."/>
            <person name="Magnuson J."/>
            <person name="Maillard F."/>
            <person name="Murat C."/>
            <person name="Nolan M."/>
            <person name="Ohm R.A."/>
            <person name="Pangilinan J."/>
            <person name="Pereira M.F."/>
            <person name="Perotto S."/>
            <person name="Peter M."/>
            <person name="Pfister S."/>
            <person name="Riley R."/>
            <person name="Sitrit Y."/>
            <person name="Stielow J.B."/>
            <person name="Szollosi G."/>
            <person name="Zifcakova L."/>
            <person name="Stursova M."/>
            <person name="Spatafora J.W."/>
            <person name="Tedersoo L."/>
            <person name="Vaario L.M."/>
            <person name="Yamada A."/>
            <person name="Yan M."/>
            <person name="Wang P."/>
            <person name="Xu J."/>
            <person name="Bruns T."/>
            <person name="Baldrian P."/>
            <person name="Vilgalys R."/>
            <person name="Dunand C."/>
            <person name="Henrissat B."/>
            <person name="Grigoriev I.V."/>
            <person name="Hibbett D."/>
            <person name="Nagy L.G."/>
            <person name="Martin F.M."/>
        </authorList>
    </citation>
    <scope>NUCLEOTIDE SEQUENCE</scope>
    <source>
        <strain evidence="1">UH-Tt-Lm1</strain>
    </source>
</reference>
<dbReference type="SUPFAM" id="SSF81383">
    <property type="entry name" value="F-box domain"/>
    <property type="match status" value="1"/>
</dbReference>
<name>A0A9P6H725_9AGAM</name>
<evidence type="ECO:0000313" key="2">
    <source>
        <dbReference type="Proteomes" id="UP000736335"/>
    </source>
</evidence>
<evidence type="ECO:0000313" key="1">
    <source>
        <dbReference type="EMBL" id="KAF9780885.1"/>
    </source>
</evidence>
<dbReference type="OrthoDB" id="2745898at2759"/>
<comment type="caution">
    <text evidence="1">The sequence shown here is derived from an EMBL/GenBank/DDBJ whole genome shotgun (WGS) entry which is preliminary data.</text>
</comment>